<evidence type="ECO:0000256" key="13">
    <source>
        <dbReference type="SAM" id="Phobius"/>
    </source>
</evidence>
<dbReference type="PANTHER" id="PTHR43267:SF2">
    <property type="entry name" value="TRNA THREONYLCARBAMOYLADENOSINE DEHYDRATASE 1-RELATED"/>
    <property type="match status" value="1"/>
</dbReference>
<keyword evidence="4" id="KW-0436">Ligase</keyword>
<evidence type="ECO:0000313" key="16">
    <source>
        <dbReference type="Proteomes" id="UP000469890"/>
    </source>
</evidence>
<keyword evidence="11 13" id="KW-0472">Membrane</keyword>
<feature type="domain" description="THIF-type NAD/FAD binding fold" evidence="14">
    <location>
        <begin position="101"/>
        <end position="345"/>
    </location>
</feature>
<proteinExistence type="inferred from homology"/>
<comment type="function">
    <text evidence="12">Catalyzes the ATP-dependent dehydration of threonylcarbamoyladenosine at position 37 (t(6)A37) to form cyclic t(6)A37 (ct(6)A37) in tRNAs that read codons beginning with adenine.</text>
</comment>
<dbReference type="FunFam" id="3.40.50.720:FF:000125">
    <property type="entry name" value="tRNA threonylcarbamoyladenosine dehydratase 2-like"/>
    <property type="match status" value="1"/>
</dbReference>
<reference evidence="15 16" key="1">
    <citation type="submission" date="2019-09" db="EMBL/GenBank/DDBJ databases">
        <authorList>
            <consortium name="DOE Joint Genome Institute"/>
            <person name="Mondo S.J."/>
            <person name="Navarro-Mendoza M.I."/>
            <person name="Perez-Arques C."/>
            <person name="Panchal S."/>
            <person name="Nicolas F.E."/>
            <person name="Ganguly P."/>
            <person name="Pangilinan J."/>
            <person name="Grigoriev I."/>
            <person name="Heitman J."/>
            <person name="Sanya K."/>
            <person name="Garre V."/>
        </authorList>
    </citation>
    <scope>NUCLEOTIDE SEQUENCE [LARGE SCALE GENOMIC DNA]</scope>
    <source>
        <strain evidence="15 16">MU402</strain>
    </source>
</reference>
<evidence type="ECO:0000256" key="10">
    <source>
        <dbReference type="ARBA" id="ARBA00023128"/>
    </source>
</evidence>
<keyword evidence="6" id="KW-0547">Nucleotide-binding</keyword>
<evidence type="ECO:0000313" key="15">
    <source>
        <dbReference type="EMBL" id="KAF1805849.1"/>
    </source>
</evidence>
<evidence type="ECO:0000256" key="6">
    <source>
        <dbReference type="ARBA" id="ARBA00022741"/>
    </source>
</evidence>
<dbReference type="PANTHER" id="PTHR43267">
    <property type="entry name" value="TRNA THREONYLCARBAMOYLADENOSINE DEHYDRATASE"/>
    <property type="match status" value="1"/>
</dbReference>
<dbReference type="GO" id="GO:0005741">
    <property type="term" value="C:mitochondrial outer membrane"/>
    <property type="evidence" value="ECO:0007669"/>
    <property type="project" value="UniProtKB-SubCell"/>
</dbReference>
<keyword evidence="9 13" id="KW-1133">Transmembrane helix</keyword>
<keyword evidence="8" id="KW-0067">ATP-binding</keyword>
<comment type="caution">
    <text evidence="15">The sequence shown here is derived from an EMBL/GenBank/DDBJ whole genome shotgun (WGS) entry which is preliminary data.</text>
</comment>
<dbReference type="InterPro" id="IPR045886">
    <property type="entry name" value="ThiF/MoeB/HesA"/>
</dbReference>
<organism evidence="15 16">
    <name type="scientific">Mucor circinelloides f. lusitanicus</name>
    <name type="common">Mucor racemosus var. lusitanicus</name>
    <dbReference type="NCBI Taxonomy" id="29924"/>
    <lineage>
        <taxon>Eukaryota</taxon>
        <taxon>Fungi</taxon>
        <taxon>Fungi incertae sedis</taxon>
        <taxon>Mucoromycota</taxon>
        <taxon>Mucoromycotina</taxon>
        <taxon>Mucoromycetes</taxon>
        <taxon>Mucorales</taxon>
        <taxon>Mucorineae</taxon>
        <taxon>Mucoraceae</taxon>
        <taxon>Mucor</taxon>
    </lineage>
</organism>
<dbReference type="GO" id="GO:0008641">
    <property type="term" value="F:ubiquitin-like modifier activating enzyme activity"/>
    <property type="evidence" value="ECO:0007669"/>
    <property type="project" value="InterPro"/>
</dbReference>
<evidence type="ECO:0000259" key="14">
    <source>
        <dbReference type="Pfam" id="PF00899"/>
    </source>
</evidence>
<dbReference type="InterPro" id="IPR035985">
    <property type="entry name" value="Ubiquitin-activating_enz"/>
</dbReference>
<dbReference type="AlphaFoldDB" id="A0A8H4F5M6"/>
<dbReference type="GO" id="GO:0061504">
    <property type="term" value="P:cyclic threonylcarbamoyladenosine biosynthetic process"/>
    <property type="evidence" value="ECO:0007669"/>
    <property type="project" value="TreeGrafter"/>
</dbReference>
<dbReference type="Proteomes" id="UP000469890">
    <property type="component" value="Unassembled WGS sequence"/>
</dbReference>
<evidence type="ECO:0000256" key="5">
    <source>
        <dbReference type="ARBA" id="ARBA00022692"/>
    </source>
</evidence>
<dbReference type="Pfam" id="PF00899">
    <property type="entry name" value="ThiF"/>
    <property type="match status" value="1"/>
</dbReference>
<evidence type="ECO:0000256" key="7">
    <source>
        <dbReference type="ARBA" id="ARBA00022787"/>
    </source>
</evidence>
<dbReference type="GO" id="GO:0005524">
    <property type="term" value="F:ATP binding"/>
    <property type="evidence" value="ECO:0007669"/>
    <property type="project" value="UniProtKB-KW"/>
</dbReference>
<evidence type="ECO:0000256" key="12">
    <source>
        <dbReference type="ARBA" id="ARBA00060084"/>
    </source>
</evidence>
<comment type="subcellular location">
    <subcellularLocation>
        <location evidence="1">Mitochondrion membrane</location>
        <topology evidence="1">Multi-pass membrane protein</topology>
    </subcellularLocation>
    <subcellularLocation>
        <location evidence="2">Mitochondrion outer membrane</location>
    </subcellularLocation>
</comment>
<evidence type="ECO:0000256" key="2">
    <source>
        <dbReference type="ARBA" id="ARBA00004294"/>
    </source>
</evidence>
<evidence type="ECO:0000256" key="3">
    <source>
        <dbReference type="ARBA" id="ARBA00009919"/>
    </source>
</evidence>
<keyword evidence="5 13" id="KW-0812">Transmembrane</keyword>
<accession>A0A8H4F5M6</accession>
<keyword evidence="10" id="KW-0496">Mitochondrion</keyword>
<dbReference type="Gene3D" id="3.40.50.720">
    <property type="entry name" value="NAD(P)-binding Rossmann-like Domain"/>
    <property type="match status" value="1"/>
</dbReference>
<evidence type="ECO:0000256" key="11">
    <source>
        <dbReference type="ARBA" id="ARBA00023136"/>
    </source>
</evidence>
<dbReference type="EMBL" id="JAAECE010000002">
    <property type="protein sequence ID" value="KAF1805849.1"/>
    <property type="molecule type" value="Genomic_DNA"/>
</dbReference>
<feature type="transmembrane region" description="Helical" evidence="13">
    <location>
        <begin position="117"/>
        <end position="136"/>
    </location>
</feature>
<keyword evidence="7" id="KW-1000">Mitochondrion outer membrane</keyword>
<dbReference type="CDD" id="cd00755">
    <property type="entry name" value="YgdL_like"/>
    <property type="match status" value="1"/>
</dbReference>
<feature type="transmembrane region" description="Helical" evidence="13">
    <location>
        <begin position="21"/>
        <end position="42"/>
    </location>
</feature>
<gene>
    <name evidence="15" type="ORF">FB192DRAFT_1364822</name>
</gene>
<sequence length="377" mass="41864">MSFIQRFTDSVSQFVEQHPNSIQLTLTAVAASALTASSILTFQANQRKSRARTLKDELKEAELRSTIDLTPVGTVNKSGQPHILPPPTVFDDRLIEEQLSKNTAFLGQKGADQVRDAFVIVVGAGGVGSWAALMLMRSGVKRIRIIDFDQVTLSSLNRHAVATLEDVGTPKVRCIKTHFKQIAPFVEVEDCIDLLNADNVDELLSGNPDYVIDAIDNINTKIDLIKYCHDKKLPVISSMGAGAKADPSRIQIADISETFEDPLARSVRQRLKKLGILNGVPVAYSTEKPHHVKLLPLEEEKIEDRDEFSALPDFRARILPVLGTIPSMFGMAIATYIILKLADYPDFDPLPVKLRDGLYGRVHKELLNREVKTFKEK</sequence>
<evidence type="ECO:0000256" key="1">
    <source>
        <dbReference type="ARBA" id="ARBA00004225"/>
    </source>
</evidence>
<protein>
    <recommendedName>
        <fullName evidence="14">THIF-type NAD/FAD binding fold domain-containing protein</fullName>
    </recommendedName>
</protein>
<dbReference type="GO" id="GO:0061503">
    <property type="term" value="F:tRNA threonylcarbamoyladenosine dehydratase"/>
    <property type="evidence" value="ECO:0007669"/>
    <property type="project" value="TreeGrafter"/>
</dbReference>
<dbReference type="SUPFAM" id="SSF69572">
    <property type="entry name" value="Activating enzymes of the ubiquitin-like proteins"/>
    <property type="match status" value="1"/>
</dbReference>
<name>A0A8H4F5M6_MUCCL</name>
<comment type="similarity">
    <text evidence="3">Belongs to the HesA/MoeB/ThiF family.</text>
</comment>
<dbReference type="InterPro" id="IPR000594">
    <property type="entry name" value="ThiF_NAD_FAD-bd"/>
</dbReference>
<evidence type="ECO:0000256" key="8">
    <source>
        <dbReference type="ARBA" id="ARBA00022840"/>
    </source>
</evidence>
<evidence type="ECO:0000256" key="9">
    <source>
        <dbReference type="ARBA" id="ARBA00022989"/>
    </source>
</evidence>
<evidence type="ECO:0000256" key="4">
    <source>
        <dbReference type="ARBA" id="ARBA00022598"/>
    </source>
</evidence>